<organism evidence="3 4">
    <name type="scientific">Trinickia dabaoshanensis</name>
    <dbReference type="NCBI Taxonomy" id="564714"/>
    <lineage>
        <taxon>Bacteria</taxon>
        <taxon>Pseudomonadati</taxon>
        <taxon>Pseudomonadota</taxon>
        <taxon>Betaproteobacteria</taxon>
        <taxon>Burkholderiales</taxon>
        <taxon>Burkholderiaceae</taxon>
        <taxon>Trinickia</taxon>
    </lineage>
</organism>
<keyword evidence="1" id="KW-1133">Transmembrane helix</keyword>
<proteinExistence type="predicted"/>
<keyword evidence="1" id="KW-0472">Membrane</keyword>
<dbReference type="Pfam" id="PF07811">
    <property type="entry name" value="TadE"/>
    <property type="match status" value="1"/>
</dbReference>
<name>A0A2N7VDX3_9BURK</name>
<keyword evidence="4" id="KW-1185">Reference proteome</keyword>
<evidence type="ECO:0000313" key="3">
    <source>
        <dbReference type="EMBL" id="PMS15352.1"/>
    </source>
</evidence>
<evidence type="ECO:0000313" key="4">
    <source>
        <dbReference type="Proteomes" id="UP000235616"/>
    </source>
</evidence>
<dbReference type="InterPro" id="IPR012495">
    <property type="entry name" value="TadE-like_dom"/>
</dbReference>
<dbReference type="EMBL" id="PNYA01000032">
    <property type="protein sequence ID" value="PMS15352.1"/>
    <property type="molecule type" value="Genomic_DNA"/>
</dbReference>
<comment type="caution">
    <text evidence="3">The sequence shown here is derived from an EMBL/GenBank/DDBJ whole genome shotgun (WGS) entry which is preliminary data.</text>
</comment>
<keyword evidence="1" id="KW-0812">Transmembrane</keyword>
<sequence length="183" mass="19429">MGLAASSAAARSAMSIDMTMRVHPRRERGAVALEFAVIVLPFLIVLFGIVMLAFLFVAQSLLDNAARDAARMIRIGYYTGSGYQAALKARLCGNELALGNFSLVHDCTQNLLLRVVAAPTGSPAGSGFWNLTTVDFGNGGTQQFDALGPKNDVVVQIGYAFATFARGASPTLMSTVAFQTEPY</sequence>
<reference evidence="3 4" key="1">
    <citation type="submission" date="2018-01" db="EMBL/GenBank/DDBJ databases">
        <title>Whole genome analyses suggest that Burkholderia sensu lato contains two further novel genera in the rhizoxinica-symbiotica group Mycetohabitans gen. nov., and Trinickia gen. nov.: implications for the evolution of diazotrophy and nodulation in the Burkholderiaceae.</title>
        <authorList>
            <person name="Estrada-de los Santos P."/>
            <person name="Palmer M."/>
            <person name="Chavez-Ramirez B."/>
            <person name="Beukes C."/>
            <person name="Steenkamp E.T."/>
            <person name="Hirsch A.M."/>
            <person name="Manyaka P."/>
            <person name="Maluk M."/>
            <person name="Lafos M."/>
            <person name="Crook M."/>
            <person name="Gross E."/>
            <person name="Simon M.F."/>
            <person name="Bueno dos Reis Junior F."/>
            <person name="Poole P.S."/>
            <person name="Venter S.N."/>
            <person name="James E.K."/>
        </authorList>
    </citation>
    <scope>NUCLEOTIDE SEQUENCE [LARGE SCALE GENOMIC DNA]</scope>
    <source>
        <strain evidence="3 4">GIMN1.004</strain>
    </source>
</reference>
<feature type="domain" description="TadE-like" evidence="2">
    <location>
        <begin position="29"/>
        <end position="71"/>
    </location>
</feature>
<feature type="transmembrane region" description="Helical" evidence="1">
    <location>
        <begin position="31"/>
        <end position="57"/>
    </location>
</feature>
<evidence type="ECO:0000256" key="1">
    <source>
        <dbReference type="SAM" id="Phobius"/>
    </source>
</evidence>
<gene>
    <name evidence="3" type="ORF">C0Z18_27195</name>
</gene>
<protein>
    <recommendedName>
        <fullName evidence="2">TadE-like domain-containing protein</fullName>
    </recommendedName>
</protein>
<evidence type="ECO:0000259" key="2">
    <source>
        <dbReference type="Pfam" id="PF07811"/>
    </source>
</evidence>
<dbReference type="AlphaFoldDB" id="A0A2N7VDX3"/>
<accession>A0A2N7VDX3</accession>
<dbReference type="Proteomes" id="UP000235616">
    <property type="component" value="Unassembled WGS sequence"/>
</dbReference>